<protein>
    <recommendedName>
        <fullName evidence="2">DUF7041 domain-containing protein</fullName>
    </recommendedName>
</protein>
<dbReference type="Proteomes" id="UP000036403">
    <property type="component" value="Unassembled WGS sequence"/>
</dbReference>
<evidence type="ECO:0000259" key="2">
    <source>
        <dbReference type="Pfam" id="PF23055"/>
    </source>
</evidence>
<reference evidence="3 4" key="1">
    <citation type="submission" date="2015-04" db="EMBL/GenBank/DDBJ databases">
        <title>Lasius niger genome sequencing.</title>
        <authorList>
            <person name="Konorov E.A."/>
            <person name="Nikitin M.A."/>
            <person name="Kirill M.V."/>
            <person name="Chang P."/>
        </authorList>
    </citation>
    <scope>NUCLEOTIDE SEQUENCE [LARGE SCALE GENOMIC DNA]</scope>
    <source>
        <tissue evidence="3">Whole</tissue>
    </source>
</reference>
<dbReference type="InterPro" id="IPR055469">
    <property type="entry name" value="DUF7041"/>
</dbReference>
<evidence type="ECO:0000313" key="4">
    <source>
        <dbReference type="Proteomes" id="UP000036403"/>
    </source>
</evidence>
<name>A0A0J7K6L8_LASNI</name>
<evidence type="ECO:0000313" key="3">
    <source>
        <dbReference type="EMBL" id="KMQ86093.1"/>
    </source>
</evidence>
<dbReference type="STRING" id="67767.A0A0J7K6L8"/>
<dbReference type="OrthoDB" id="7552726at2759"/>
<organism evidence="3 4">
    <name type="scientific">Lasius niger</name>
    <name type="common">Black garden ant</name>
    <dbReference type="NCBI Taxonomy" id="67767"/>
    <lineage>
        <taxon>Eukaryota</taxon>
        <taxon>Metazoa</taxon>
        <taxon>Ecdysozoa</taxon>
        <taxon>Arthropoda</taxon>
        <taxon>Hexapoda</taxon>
        <taxon>Insecta</taxon>
        <taxon>Pterygota</taxon>
        <taxon>Neoptera</taxon>
        <taxon>Endopterygota</taxon>
        <taxon>Hymenoptera</taxon>
        <taxon>Apocrita</taxon>
        <taxon>Aculeata</taxon>
        <taxon>Formicoidea</taxon>
        <taxon>Formicidae</taxon>
        <taxon>Formicinae</taxon>
        <taxon>Lasius</taxon>
        <taxon>Lasius</taxon>
    </lineage>
</organism>
<dbReference type="PANTHER" id="PTHR33327">
    <property type="entry name" value="ENDONUCLEASE"/>
    <property type="match status" value="1"/>
</dbReference>
<dbReference type="PaxDb" id="67767-A0A0J7K6L8"/>
<dbReference type="PANTHER" id="PTHR33327:SF3">
    <property type="entry name" value="RNA-DIRECTED DNA POLYMERASE"/>
    <property type="match status" value="1"/>
</dbReference>
<feature type="region of interest" description="Disordered" evidence="1">
    <location>
        <begin position="242"/>
        <end position="275"/>
    </location>
</feature>
<dbReference type="EMBL" id="LBMM01012633">
    <property type="protein sequence ID" value="KMQ86093.1"/>
    <property type="molecule type" value="Genomic_DNA"/>
</dbReference>
<dbReference type="Pfam" id="PF23055">
    <property type="entry name" value="DUF7041"/>
    <property type="match status" value="1"/>
</dbReference>
<accession>A0A0J7K6L8</accession>
<comment type="caution">
    <text evidence="3">The sequence shown here is derived from an EMBL/GenBank/DDBJ whole genome shotgun (WGS) entry which is preliminary data.</text>
</comment>
<evidence type="ECO:0000256" key="1">
    <source>
        <dbReference type="SAM" id="MobiDB-lite"/>
    </source>
</evidence>
<sequence>MPVEHLPTKLAEGSNTESTTSVEEKPIDNPCPEAMDNDGEGPRRANIDAAQVIRLPPFWKDNPVLWFAQAEAAFVIHRITSDESKFRYIILNADQSVLPFVADLITTPPERDRYQTLKDRICSTLGETSTTKIRKLLGSHELGDQKPSIFLQRLRNLAPGQVTDEILKSIFLEQLPENVRAILAVSEVQDLTRLAAAADKVIEVTKPASTTIQAITGGQADTDNNKVLQEIAELRKQVKKLSVGDRYRRRSRSRGRPESRGRPSNRGRSHHRQDSEDNAEYCYYHNRFGDKAFKCTQPCTFNKPKAVEN</sequence>
<feature type="domain" description="DUF7041" evidence="2">
    <location>
        <begin position="55"/>
        <end position="137"/>
    </location>
</feature>
<dbReference type="AlphaFoldDB" id="A0A0J7K6L8"/>
<feature type="region of interest" description="Disordered" evidence="1">
    <location>
        <begin position="1"/>
        <end position="42"/>
    </location>
</feature>
<proteinExistence type="predicted"/>
<gene>
    <name evidence="3" type="ORF">RF55_15029</name>
</gene>
<keyword evidence="4" id="KW-1185">Reference proteome</keyword>